<name>A0A6P8IXR4_ACTTE</name>
<dbReference type="AlphaFoldDB" id="A0A6P8IXR4"/>
<organism evidence="1 2">
    <name type="scientific">Actinia tenebrosa</name>
    <name type="common">Australian red waratah sea anemone</name>
    <dbReference type="NCBI Taxonomy" id="6105"/>
    <lineage>
        <taxon>Eukaryota</taxon>
        <taxon>Metazoa</taxon>
        <taxon>Cnidaria</taxon>
        <taxon>Anthozoa</taxon>
        <taxon>Hexacorallia</taxon>
        <taxon>Actiniaria</taxon>
        <taxon>Actiniidae</taxon>
        <taxon>Actinia</taxon>
    </lineage>
</organism>
<proteinExistence type="predicted"/>
<dbReference type="Proteomes" id="UP000515163">
    <property type="component" value="Unplaced"/>
</dbReference>
<accession>A0A6P8IXR4</accession>
<evidence type="ECO:0000313" key="2">
    <source>
        <dbReference type="RefSeq" id="XP_031571969.1"/>
    </source>
</evidence>
<dbReference type="GeneID" id="116306073"/>
<keyword evidence="1" id="KW-1185">Reference proteome</keyword>
<gene>
    <name evidence="2" type="primary">LOC116306073</name>
</gene>
<dbReference type="KEGG" id="aten:116306073"/>
<reference evidence="2" key="1">
    <citation type="submission" date="2025-08" db="UniProtKB">
        <authorList>
            <consortium name="RefSeq"/>
        </authorList>
    </citation>
    <scope>IDENTIFICATION</scope>
    <source>
        <tissue evidence="2">Tentacle</tissue>
    </source>
</reference>
<evidence type="ECO:0000313" key="1">
    <source>
        <dbReference type="Proteomes" id="UP000515163"/>
    </source>
</evidence>
<protein>
    <submittedName>
        <fullName evidence="2">Uncharacterized protein LOC116306073</fullName>
    </submittedName>
</protein>
<dbReference type="RefSeq" id="XP_031571969.1">
    <property type="nucleotide sequence ID" value="XM_031716109.1"/>
</dbReference>
<dbReference type="OrthoDB" id="5946613at2759"/>
<sequence>MASRGKKRRTSFSGGTEIKTSSRYCTRSFTRERRASGIENIGPFFGGLPPEMIRLLVTFLDAPALSNFGSTCRLLRSYTEGMWPELCKCQGLHFPLTVLCVANPINSSSEYDYDKALELCSGEKKWKIAAKRNWLYSRWRCVVCYRGCSQRVDAHFDVALCDTCHPLFYRRKCHAKEQFSLTEKDLRSLDNDSYEYIVSDLIRIARQKYGSKTALEERLLERQKQRTKREAEKQCALVHRERDVVRALETLNSSYEDIMEVDARCMPYVSTPGSYQYSPQQLPEDAAKWLIAWKDRQERRNKLLLAEISARASRCKGCRAKYDHRIVQVSKCTHVSNEEASQLIKSIKEHFNHDIAHYSRHGQLSLETGVYDLEHRSAQELFLRNERRMKLKEELESQWDEWPEILRGTKDPMNCTFSQDYIYKGVAVLDAEGNKCKLRTAKDVARIILAQAHGWNRRCNQLKEELTTKGFTPPFTALKLESQLLIDDFIDNMIVVRGDHIVACTASEVADRIAIIQGLEEEQKSSVAERCARIYAECNPKPDYNGMKQERRSSLVKNMNLKSTVEELVKQNPCWYAAQEYINCGTTTSLFGYKINTLDAVAELINLKSVLKANKHKVFNTQK</sequence>
<dbReference type="InParanoid" id="A0A6P8IXR4"/>